<name>A0A0F9GZZ3_9ZZZZ</name>
<proteinExistence type="predicted"/>
<accession>A0A0F9GZZ3</accession>
<organism evidence="2">
    <name type="scientific">marine sediment metagenome</name>
    <dbReference type="NCBI Taxonomy" id="412755"/>
    <lineage>
        <taxon>unclassified sequences</taxon>
        <taxon>metagenomes</taxon>
        <taxon>ecological metagenomes</taxon>
    </lineage>
</organism>
<dbReference type="EMBL" id="LAZR01016464">
    <property type="protein sequence ID" value="KKM04389.1"/>
    <property type="molecule type" value="Genomic_DNA"/>
</dbReference>
<gene>
    <name evidence="2" type="ORF">LCGC14_1764720</name>
</gene>
<feature type="compositionally biased region" description="Basic and acidic residues" evidence="1">
    <location>
        <begin position="32"/>
        <end position="47"/>
    </location>
</feature>
<protein>
    <submittedName>
        <fullName evidence="2">Uncharacterized protein</fullName>
    </submittedName>
</protein>
<evidence type="ECO:0000256" key="1">
    <source>
        <dbReference type="SAM" id="MobiDB-lite"/>
    </source>
</evidence>
<evidence type="ECO:0000313" key="2">
    <source>
        <dbReference type="EMBL" id="KKM04389.1"/>
    </source>
</evidence>
<sequence length="58" mass="6649">MPHRSKVIAGKKGGRNLRRPSTSQLRSKSGRRQADALEAQRLRDVRAARRRAAEKKKR</sequence>
<dbReference type="AlphaFoldDB" id="A0A0F9GZZ3"/>
<feature type="compositionally biased region" description="Basic residues" evidence="1">
    <location>
        <begin position="48"/>
        <end position="58"/>
    </location>
</feature>
<reference evidence="2" key="1">
    <citation type="journal article" date="2015" name="Nature">
        <title>Complex archaea that bridge the gap between prokaryotes and eukaryotes.</title>
        <authorList>
            <person name="Spang A."/>
            <person name="Saw J.H."/>
            <person name="Jorgensen S.L."/>
            <person name="Zaremba-Niedzwiedzka K."/>
            <person name="Martijn J."/>
            <person name="Lind A.E."/>
            <person name="van Eijk R."/>
            <person name="Schleper C."/>
            <person name="Guy L."/>
            <person name="Ettema T.J."/>
        </authorList>
    </citation>
    <scope>NUCLEOTIDE SEQUENCE</scope>
</reference>
<comment type="caution">
    <text evidence="2">The sequence shown here is derived from an EMBL/GenBank/DDBJ whole genome shotgun (WGS) entry which is preliminary data.</text>
</comment>
<feature type="region of interest" description="Disordered" evidence="1">
    <location>
        <begin position="1"/>
        <end position="58"/>
    </location>
</feature>